<name>A0A942YAV3_9BACI</name>
<feature type="domain" description="AAA+ ATPase" evidence="1">
    <location>
        <begin position="223"/>
        <end position="359"/>
    </location>
</feature>
<dbReference type="AlphaFoldDB" id="A0A942YAV3"/>
<protein>
    <submittedName>
        <fullName evidence="2">NERD domain-containing protein</fullName>
    </submittedName>
</protein>
<dbReference type="InterPro" id="IPR011528">
    <property type="entry name" value="NERD"/>
</dbReference>
<accession>A0A942YAV3</accession>
<evidence type="ECO:0000259" key="1">
    <source>
        <dbReference type="SMART" id="SM00382"/>
    </source>
</evidence>
<dbReference type="Gene3D" id="3.40.50.300">
    <property type="entry name" value="P-loop containing nucleotide triphosphate hydrolases"/>
    <property type="match status" value="2"/>
</dbReference>
<organism evidence="2">
    <name type="scientific">Neobacillus citreus</name>
    <dbReference type="NCBI Taxonomy" id="2833578"/>
    <lineage>
        <taxon>Bacteria</taxon>
        <taxon>Bacillati</taxon>
        <taxon>Bacillota</taxon>
        <taxon>Bacilli</taxon>
        <taxon>Bacillales</taxon>
        <taxon>Bacillaceae</taxon>
        <taxon>Neobacillus</taxon>
    </lineage>
</organism>
<dbReference type="InterPro" id="IPR027417">
    <property type="entry name" value="P-loop_NTPase"/>
</dbReference>
<dbReference type="SMART" id="SM00382">
    <property type="entry name" value="AAA"/>
    <property type="match status" value="1"/>
</dbReference>
<evidence type="ECO:0000313" key="2">
    <source>
        <dbReference type="EMBL" id="MBS4183773.1"/>
    </source>
</evidence>
<comment type="caution">
    <text evidence="2">The sequence shown here is derived from an EMBL/GenBank/DDBJ whole genome shotgun (WGS) entry which is preliminary data.</text>
</comment>
<sequence>MILVPSLADIETASRSEAERRVARLLHDVEADADAVAFYSVGLRSHPYKQQAEADFVILWRGTVVVVEVKGGGVRKHDGIWYSIDRRGDWHKLGTSPMEQARSAAYALRDILGAQRLGWYAHEAVVITPDIDAPPNSVDWKPSHWLARDSMTATELSRALDIVVGDARMAPRGEKLARLGDLRERLFGEFTRMPVVDAQRGAVIEEQNRATVGQARVLAALARNQRVLVCGGAGTGKSLILVEAAKQEEEQGRSVLVTFRSPSLLRYFAPHLGDRKVDVIPFADVDSSGPYDVVLIDEAQDLMTADAMDRLDGVLAGGRASGRWRMFLDPNNQAHVDGDYDPDVADLIAGEAILVDLSLNVRNTRAIVHVVQEYLGADVGDPGIVHGERVQWLTRNEEVTVGDGVKIACELAADGARKSDIWVIDPRSVAAPTTVDGIVVTSPRFVKGLEAEHVVVCGVPEALDNFGTAAFYVAVTRARVSLHVVLSRRDRSRLEQTLGQGISTQ</sequence>
<dbReference type="EMBL" id="JAGYPE010000003">
    <property type="protein sequence ID" value="MBS4183773.1"/>
    <property type="molecule type" value="Genomic_DNA"/>
</dbReference>
<dbReference type="InterPro" id="IPR003593">
    <property type="entry name" value="AAA+_ATPase"/>
</dbReference>
<gene>
    <name evidence="2" type="ORF">KHB02_20480</name>
</gene>
<dbReference type="Pfam" id="PF08378">
    <property type="entry name" value="NERD"/>
    <property type="match status" value="1"/>
</dbReference>
<proteinExistence type="predicted"/>
<reference evidence="2" key="1">
    <citation type="submission" date="2021-05" db="EMBL/GenBank/DDBJ databases">
        <title>Novel Bacillus species.</title>
        <authorList>
            <person name="Liu G."/>
        </authorList>
    </citation>
    <scope>NUCLEOTIDE SEQUENCE</scope>
    <source>
        <strain evidence="2">FJAT-50051</strain>
    </source>
</reference>
<dbReference type="SUPFAM" id="SSF52540">
    <property type="entry name" value="P-loop containing nucleoside triphosphate hydrolases"/>
    <property type="match status" value="1"/>
</dbReference>